<reference evidence="2" key="1">
    <citation type="submission" date="2011-11" db="EMBL/GenBank/DDBJ databases">
        <title>Escape from toxin-antitoxin mediated abortive infection can occur by recombination within a generalized transducing phage of Pectobacterium atrosepticum.</title>
        <authorList>
            <person name="Blower T.R."/>
            <person name="Evans T.J."/>
            <person name="Przybilski R."/>
            <person name="Fineran P.C."/>
            <person name="Salmond G.P.C."/>
        </authorList>
    </citation>
    <scope>NUCLEOTIDE SEQUENCE [LARGE SCALE GENOMIC DNA]</scope>
</reference>
<dbReference type="KEGG" id="vg:14515421"/>
<reference evidence="1 2" key="2">
    <citation type="journal article" date="2012" name="PLoS Genet.">
        <title>Viral evasion of a bacterial suicide system by RNA-based molecular mimicry enables infectious altruism.</title>
        <authorList>
            <person name="Blower T.R."/>
            <person name="Evans T.J."/>
            <person name="Przybilski R."/>
            <person name="Fineran P.C."/>
            <person name="Salmond G.P."/>
        </authorList>
    </citation>
    <scope>NUCLEOTIDE SEQUENCE [LARGE SCALE GENOMIC DNA]</scope>
</reference>
<dbReference type="Proteomes" id="UP000010999">
    <property type="component" value="Segment"/>
</dbReference>
<proteinExistence type="predicted"/>
<dbReference type="RefSeq" id="YP_007392688.1">
    <property type="nucleotide sequence ID" value="NC_020201.1"/>
</dbReference>
<protein>
    <submittedName>
        <fullName evidence="1">Uncharacterized protein</fullName>
    </submittedName>
</protein>
<dbReference type="PROSITE" id="PS51257">
    <property type="entry name" value="PROKAR_LIPOPROTEIN"/>
    <property type="match status" value="1"/>
</dbReference>
<accession>K9L5Q9</accession>
<organism evidence="1 2">
    <name type="scientific">Pectobacterium phage phiTE</name>
    <dbReference type="NCBI Taxonomy" id="1116482"/>
    <lineage>
        <taxon>Viruses</taxon>
        <taxon>Duplodnaviria</taxon>
        <taxon>Heunggongvirae</taxon>
        <taxon>Uroviricota</taxon>
        <taxon>Caudoviricetes</taxon>
        <taxon>Vequintavirinae</taxon>
        <taxon>Certrevirus</taxon>
        <taxon>Certrevirus phiTE</taxon>
    </lineage>
</organism>
<evidence type="ECO:0000313" key="1">
    <source>
        <dbReference type="EMBL" id="AEZ66392.1"/>
    </source>
</evidence>
<sequence>MVAHAEKETEMITFILMTLIFIACVEAERKNGPMVVPDHPEGFDPWRG</sequence>
<evidence type="ECO:0000313" key="2">
    <source>
        <dbReference type="Proteomes" id="UP000010999"/>
    </source>
</evidence>
<gene>
    <name evidence="1" type="ORF">phiTE_226</name>
</gene>
<dbReference type="EMBL" id="JQ015307">
    <property type="protein sequence ID" value="AEZ66392.1"/>
    <property type="molecule type" value="Genomic_DNA"/>
</dbReference>
<name>K9L5Q9_9CAUD</name>
<dbReference type="GeneID" id="14515421"/>
<keyword evidence="2" id="KW-1185">Reference proteome</keyword>